<dbReference type="InterPro" id="IPR010052">
    <property type="entry name" value="T2SS_protein-GspI"/>
</dbReference>
<dbReference type="GO" id="GO:0005886">
    <property type="term" value="C:plasma membrane"/>
    <property type="evidence" value="ECO:0007669"/>
    <property type="project" value="UniProtKB-SubCell"/>
</dbReference>
<accession>A0A426FTY2</accession>
<name>A0A426FTY2_9BURK</name>
<dbReference type="NCBIfam" id="TIGR01707">
    <property type="entry name" value="gspI"/>
    <property type="match status" value="1"/>
</dbReference>
<keyword evidence="6 9" id="KW-0812">Transmembrane</keyword>
<reference evidence="11 12" key="1">
    <citation type="submission" date="2018-11" db="EMBL/GenBank/DDBJ databases">
        <title>Genome sequencing of Lautropia sp. KCOM 2505 (= ChDC F240).</title>
        <authorList>
            <person name="Kook J.-K."/>
            <person name="Park S.-N."/>
            <person name="Lim Y.K."/>
        </authorList>
    </citation>
    <scope>NUCLEOTIDE SEQUENCE [LARGE SCALE GENOMIC DNA]</scope>
    <source>
        <strain evidence="11 12">KCOM 2505</strain>
    </source>
</reference>
<keyword evidence="5 9" id="KW-0997">Cell inner membrane</keyword>
<keyword evidence="3" id="KW-1003">Cell membrane</keyword>
<dbReference type="InterPro" id="IPR003413">
    <property type="entry name" value="T2SS_GspI_C"/>
</dbReference>
<comment type="caution">
    <text evidence="11">The sequence shown here is derived from an EMBL/GenBank/DDBJ whole genome shotgun (WGS) entry which is preliminary data.</text>
</comment>
<feature type="domain" description="Type II secretion system protein GspI C-terminal" evidence="10">
    <location>
        <begin position="66"/>
        <end position="134"/>
    </location>
</feature>
<evidence type="ECO:0000313" key="11">
    <source>
        <dbReference type="EMBL" id="RRN46058.1"/>
    </source>
</evidence>
<evidence type="ECO:0000256" key="4">
    <source>
        <dbReference type="ARBA" id="ARBA00022481"/>
    </source>
</evidence>
<sequence>MACVANGTGHVVRGEPNRTCGGTAPAALVTRGFTLIEVLVALTIISIALMASLRAVGSITASSAELRARTLAQWSAENRLTEIRVRREFPAVGRRNFPCPQGDLNLMCVENVYTTANPNFRRIEMQVYDADRSEQGANGNMEGGRLARLLGFAVVENNNVVR</sequence>
<dbReference type="Proteomes" id="UP000270261">
    <property type="component" value="Unassembled WGS sequence"/>
</dbReference>
<comment type="similarity">
    <text evidence="2 9">Belongs to the GSP I family.</text>
</comment>
<dbReference type="OrthoDB" id="5296572at2"/>
<dbReference type="Pfam" id="PF07963">
    <property type="entry name" value="N_methyl"/>
    <property type="match status" value="1"/>
</dbReference>
<evidence type="ECO:0000256" key="2">
    <source>
        <dbReference type="ARBA" id="ARBA00008358"/>
    </source>
</evidence>
<evidence type="ECO:0000256" key="1">
    <source>
        <dbReference type="ARBA" id="ARBA00004377"/>
    </source>
</evidence>
<evidence type="ECO:0000256" key="9">
    <source>
        <dbReference type="RuleBase" id="RU368030"/>
    </source>
</evidence>
<dbReference type="InterPro" id="IPR012902">
    <property type="entry name" value="N_methyl_site"/>
</dbReference>
<keyword evidence="4 9" id="KW-0488">Methylation</keyword>
<evidence type="ECO:0000256" key="6">
    <source>
        <dbReference type="ARBA" id="ARBA00022692"/>
    </source>
</evidence>
<comment type="subcellular location">
    <subcellularLocation>
        <location evidence="1 9">Cell inner membrane</location>
        <topology evidence="1 9">Single-pass membrane protein</topology>
    </subcellularLocation>
</comment>
<keyword evidence="12" id="KW-1185">Reference proteome</keyword>
<evidence type="ECO:0000259" key="10">
    <source>
        <dbReference type="Pfam" id="PF02501"/>
    </source>
</evidence>
<dbReference type="AlphaFoldDB" id="A0A426FTY2"/>
<comment type="PTM">
    <text evidence="9">Cleaved by prepilin peptidase.</text>
</comment>
<dbReference type="Gene3D" id="3.30.1300.30">
    <property type="entry name" value="GSPII I/J protein-like"/>
    <property type="match status" value="1"/>
</dbReference>
<dbReference type="SUPFAM" id="SSF54523">
    <property type="entry name" value="Pili subunits"/>
    <property type="match status" value="1"/>
</dbReference>
<dbReference type="PANTHER" id="PTHR38779:SF2">
    <property type="entry name" value="TYPE II SECRETION SYSTEM PROTEIN I-RELATED"/>
    <property type="match status" value="1"/>
</dbReference>
<organism evidence="11 12">
    <name type="scientific">Lautropia dentalis</name>
    <dbReference type="NCBI Taxonomy" id="2490857"/>
    <lineage>
        <taxon>Bacteria</taxon>
        <taxon>Pseudomonadati</taxon>
        <taxon>Pseudomonadota</taxon>
        <taxon>Betaproteobacteria</taxon>
        <taxon>Burkholderiales</taxon>
        <taxon>Burkholderiaceae</taxon>
        <taxon>Lautropia</taxon>
    </lineage>
</organism>
<evidence type="ECO:0000256" key="7">
    <source>
        <dbReference type="ARBA" id="ARBA00022989"/>
    </source>
</evidence>
<dbReference type="InterPro" id="IPR045584">
    <property type="entry name" value="Pilin-like"/>
</dbReference>
<keyword evidence="7 9" id="KW-1133">Transmembrane helix</keyword>
<protein>
    <recommendedName>
        <fullName evidence="9">Type II secretion system protein I</fullName>
        <shortName evidence="9">T2SS minor pseudopilin I</shortName>
    </recommendedName>
</protein>
<dbReference type="PANTHER" id="PTHR38779">
    <property type="entry name" value="TYPE II SECRETION SYSTEM PROTEIN I-RELATED"/>
    <property type="match status" value="1"/>
</dbReference>
<evidence type="ECO:0000256" key="5">
    <source>
        <dbReference type="ARBA" id="ARBA00022519"/>
    </source>
</evidence>
<dbReference type="Pfam" id="PF02501">
    <property type="entry name" value="T2SSI"/>
    <property type="match status" value="1"/>
</dbReference>
<comment type="function">
    <text evidence="9">Component of the type II secretion system required for the energy-dependent secretion of extracellular factors such as proteases and toxins from the periplasm.</text>
</comment>
<proteinExistence type="inferred from homology"/>
<evidence type="ECO:0000313" key="12">
    <source>
        <dbReference type="Proteomes" id="UP000270261"/>
    </source>
</evidence>
<feature type="transmembrane region" description="Helical" evidence="9">
    <location>
        <begin position="33"/>
        <end position="53"/>
    </location>
</feature>
<dbReference type="PROSITE" id="PS00409">
    <property type="entry name" value="PROKAR_NTER_METHYL"/>
    <property type="match status" value="1"/>
</dbReference>
<dbReference type="EMBL" id="RRUE01000001">
    <property type="protein sequence ID" value="RRN46058.1"/>
    <property type="molecule type" value="Genomic_DNA"/>
</dbReference>
<dbReference type="NCBIfam" id="TIGR02532">
    <property type="entry name" value="IV_pilin_GFxxxE"/>
    <property type="match status" value="1"/>
</dbReference>
<gene>
    <name evidence="11" type="primary">gspI</name>
    <name evidence="11" type="ORF">EHV23_03260</name>
</gene>
<evidence type="ECO:0000256" key="3">
    <source>
        <dbReference type="ARBA" id="ARBA00022475"/>
    </source>
</evidence>
<keyword evidence="8 9" id="KW-0472">Membrane</keyword>
<dbReference type="GO" id="GO:0015628">
    <property type="term" value="P:protein secretion by the type II secretion system"/>
    <property type="evidence" value="ECO:0007669"/>
    <property type="project" value="UniProtKB-UniRule"/>
</dbReference>
<evidence type="ECO:0000256" key="8">
    <source>
        <dbReference type="ARBA" id="ARBA00023136"/>
    </source>
</evidence>
<comment type="subunit">
    <text evidence="9">Type II secretion is composed of four main components: the outer membrane complex, the inner membrane complex, the cytoplasmic secretion ATPase and the periplasm-spanning pseudopilus.</text>
</comment>
<dbReference type="GO" id="GO:0015627">
    <property type="term" value="C:type II protein secretion system complex"/>
    <property type="evidence" value="ECO:0007669"/>
    <property type="project" value="UniProtKB-UniRule"/>
</dbReference>